<evidence type="ECO:0000256" key="8">
    <source>
        <dbReference type="RuleBase" id="RU363075"/>
    </source>
</evidence>
<keyword evidence="10" id="KW-1185">Reference proteome</keyword>
<sequence>MTKETPVLDVLQEETSSVSGEGDVSSLKKEIEEDPVVVQQKKHKSNLTKAKVIVMVLILTNIPAALYFCLIHQRGTVVVMKYLYDQSTEQNSDILFLMPCHSTPYYSYIHKDIDMRFLTCEPNLKNIEGYQNEAEIFYEDQTAWLKEEFHVKKRPLPSHIVYFNVLHDEIKDFLSQNGYKKCNSFFHSHLPEGRAGSHVLMHQK</sequence>
<evidence type="ECO:0000256" key="4">
    <source>
        <dbReference type="ARBA" id="ARBA00022692"/>
    </source>
</evidence>
<evidence type="ECO:0000256" key="2">
    <source>
        <dbReference type="ARBA" id="ARBA00022676"/>
    </source>
</evidence>
<dbReference type="EMBL" id="JARBDR010000813">
    <property type="protein sequence ID" value="KAJ8305561.1"/>
    <property type="molecule type" value="Genomic_DNA"/>
</dbReference>
<evidence type="ECO:0000256" key="6">
    <source>
        <dbReference type="ARBA" id="ARBA00022989"/>
    </source>
</evidence>
<reference evidence="9 10" key="1">
    <citation type="submission" date="2022-12" db="EMBL/GenBank/DDBJ databases">
        <title>Chromosome-level genome of Tegillarca granosa.</title>
        <authorList>
            <person name="Kim J."/>
        </authorList>
    </citation>
    <scope>NUCLEOTIDE SEQUENCE [LARGE SCALE GENOMIC DNA]</scope>
    <source>
        <strain evidence="9">Teg-2019</strain>
        <tissue evidence="9">Adductor muscle</tissue>
    </source>
</reference>
<evidence type="ECO:0000256" key="3">
    <source>
        <dbReference type="ARBA" id="ARBA00022679"/>
    </source>
</evidence>
<comment type="similarity">
    <text evidence="8">Belongs to the glycosyltransferase 22 family.</text>
</comment>
<evidence type="ECO:0000256" key="7">
    <source>
        <dbReference type="ARBA" id="ARBA00023136"/>
    </source>
</evidence>
<keyword evidence="5 8" id="KW-0256">Endoplasmic reticulum</keyword>
<evidence type="ECO:0000313" key="10">
    <source>
        <dbReference type="Proteomes" id="UP001217089"/>
    </source>
</evidence>
<comment type="subcellular location">
    <subcellularLocation>
        <location evidence="1 8">Endoplasmic reticulum membrane</location>
        <topology evidence="1 8">Multi-pass membrane protein</topology>
    </subcellularLocation>
</comment>
<keyword evidence="6 8" id="KW-1133">Transmembrane helix</keyword>
<keyword evidence="7 8" id="KW-0472">Membrane</keyword>
<organism evidence="9 10">
    <name type="scientific">Tegillarca granosa</name>
    <name type="common">Malaysian cockle</name>
    <name type="synonym">Anadara granosa</name>
    <dbReference type="NCBI Taxonomy" id="220873"/>
    <lineage>
        <taxon>Eukaryota</taxon>
        <taxon>Metazoa</taxon>
        <taxon>Spiralia</taxon>
        <taxon>Lophotrochozoa</taxon>
        <taxon>Mollusca</taxon>
        <taxon>Bivalvia</taxon>
        <taxon>Autobranchia</taxon>
        <taxon>Pteriomorphia</taxon>
        <taxon>Arcoida</taxon>
        <taxon>Arcoidea</taxon>
        <taxon>Arcidae</taxon>
        <taxon>Tegillarca</taxon>
    </lineage>
</organism>
<evidence type="ECO:0000256" key="1">
    <source>
        <dbReference type="ARBA" id="ARBA00004477"/>
    </source>
</evidence>
<dbReference type="PANTHER" id="PTHR22760:SF4">
    <property type="entry name" value="GPI MANNOSYLTRANSFERASE 3"/>
    <property type="match status" value="1"/>
</dbReference>
<feature type="transmembrane region" description="Helical" evidence="8">
    <location>
        <begin position="52"/>
        <end position="71"/>
    </location>
</feature>
<proteinExistence type="inferred from homology"/>
<keyword evidence="2 8" id="KW-0328">Glycosyltransferase</keyword>
<protein>
    <recommendedName>
        <fullName evidence="8">Mannosyltransferase</fullName>
        <ecNumber evidence="8">2.4.1.-</ecNumber>
    </recommendedName>
</protein>
<dbReference type="PANTHER" id="PTHR22760">
    <property type="entry name" value="GLYCOSYLTRANSFERASE"/>
    <property type="match status" value="1"/>
</dbReference>
<dbReference type="Pfam" id="PF03901">
    <property type="entry name" value="Glyco_transf_22"/>
    <property type="match status" value="1"/>
</dbReference>
<gene>
    <name evidence="9" type="ORF">KUTeg_016106</name>
</gene>
<accession>A0ABQ9ENS2</accession>
<comment type="caution">
    <text evidence="8">Lacks conserved residue(s) required for the propagation of feature annotation.</text>
</comment>
<dbReference type="InterPro" id="IPR005599">
    <property type="entry name" value="GPI_mannosylTrfase"/>
</dbReference>
<comment type="caution">
    <text evidence="9">The sequence shown here is derived from an EMBL/GenBank/DDBJ whole genome shotgun (WGS) entry which is preliminary data.</text>
</comment>
<dbReference type="EC" id="2.4.1.-" evidence="8"/>
<evidence type="ECO:0000313" key="9">
    <source>
        <dbReference type="EMBL" id="KAJ8305561.1"/>
    </source>
</evidence>
<name>A0ABQ9ENS2_TEGGR</name>
<evidence type="ECO:0000256" key="5">
    <source>
        <dbReference type="ARBA" id="ARBA00022824"/>
    </source>
</evidence>
<keyword evidence="4 8" id="KW-0812">Transmembrane</keyword>
<dbReference type="Proteomes" id="UP001217089">
    <property type="component" value="Unassembled WGS sequence"/>
</dbReference>
<keyword evidence="3" id="KW-0808">Transferase</keyword>